<protein>
    <recommendedName>
        <fullName evidence="3">Metallo-beta-lactamase domain-containing protein</fullName>
    </recommendedName>
</protein>
<evidence type="ECO:0000313" key="1">
    <source>
        <dbReference type="EMBL" id="QED27939.1"/>
    </source>
</evidence>
<evidence type="ECO:0000313" key="2">
    <source>
        <dbReference type="Proteomes" id="UP000321595"/>
    </source>
</evidence>
<dbReference type="AlphaFoldDB" id="A0A5B8XWT7"/>
<evidence type="ECO:0008006" key="3">
    <source>
        <dbReference type="Google" id="ProtNLM"/>
    </source>
</evidence>
<dbReference type="PANTHER" id="PTHR42951">
    <property type="entry name" value="METALLO-BETA-LACTAMASE DOMAIN-CONTAINING"/>
    <property type="match status" value="1"/>
</dbReference>
<dbReference type="EMBL" id="CP042467">
    <property type="protein sequence ID" value="QED27939.1"/>
    <property type="molecule type" value="Genomic_DNA"/>
</dbReference>
<dbReference type="InterPro" id="IPR050855">
    <property type="entry name" value="NDM-1-like"/>
</dbReference>
<dbReference type="SUPFAM" id="SSF56281">
    <property type="entry name" value="Metallo-hydrolase/oxidoreductase"/>
    <property type="match status" value="1"/>
</dbReference>
<dbReference type="OrthoDB" id="5491637at2"/>
<name>A0A5B8XWT7_9DELT</name>
<dbReference type="PANTHER" id="PTHR42951:SF4">
    <property type="entry name" value="ACYL-COENZYME A THIOESTERASE MBLAC2"/>
    <property type="match status" value="1"/>
</dbReference>
<dbReference type="Proteomes" id="UP000321595">
    <property type="component" value="Chromosome"/>
</dbReference>
<gene>
    <name evidence="1" type="ORF">FRD01_11965</name>
</gene>
<sequence length="296" mass="33460">MHIEMIDDGFCRIALENPDLNAYIIADKSGLALINPGHTSHRDQFDEALAELGYSRDDVQRTLATSWRPQVLLGVDNFASATHFAFAEELFTPAVWGDWLDQEKQRVGELSSALGLPEEPFGALVMPIQNGDIWTAGDFRFEIIHSPGPDAGHILLREVDQNWMFGGEIAFDGLPLVSDVETYIQHLDRALELEPLMVFPNHGDPEVRGKWALARTSRFLHNFLSNVTSALVEEPTLKDWVTRDLGFEPPEDELKLEMLRVKPFFEELVRAGHLIKEGEGLEATFKSRMNQPRRTL</sequence>
<organism evidence="1 2">
    <name type="scientific">Microvenator marinus</name>
    <dbReference type="NCBI Taxonomy" id="2600177"/>
    <lineage>
        <taxon>Bacteria</taxon>
        <taxon>Deltaproteobacteria</taxon>
        <taxon>Bradymonadales</taxon>
        <taxon>Microvenatoraceae</taxon>
        <taxon>Microvenator</taxon>
    </lineage>
</organism>
<keyword evidence="2" id="KW-1185">Reference proteome</keyword>
<reference evidence="1 2" key="1">
    <citation type="submission" date="2019-08" db="EMBL/GenBank/DDBJ databases">
        <authorList>
            <person name="Liang Q."/>
        </authorList>
    </citation>
    <scope>NUCLEOTIDE SEQUENCE [LARGE SCALE GENOMIC DNA]</scope>
    <source>
        <strain evidence="1 2">V1718</strain>
    </source>
</reference>
<accession>A0A5B8XWT7</accession>
<dbReference type="RefSeq" id="WP_146959926.1">
    <property type="nucleotide sequence ID" value="NZ_CP042467.1"/>
</dbReference>
<dbReference type="Gene3D" id="3.60.15.10">
    <property type="entry name" value="Ribonuclease Z/Hydroxyacylglutathione hydrolase-like"/>
    <property type="match status" value="1"/>
</dbReference>
<proteinExistence type="predicted"/>
<dbReference type="KEGG" id="bbae:FRD01_11965"/>
<dbReference type="InterPro" id="IPR036866">
    <property type="entry name" value="RibonucZ/Hydroxyglut_hydro"/>
</dbReference>